<protein>
    <submittedName>
        <fullName evidence="1">DUF2490 domain-containing protein</fullName>
    </submittedName>
</protein>
<keyword evidence="2" id="KW-1185">Reference proteome</keyword>
<dbReference type="Pfam" id="PF10677">
    <property type="entry name" value="DUF2490"/>
    <property type="match status" value="1"/>
</dbReference>
<reference evidence="2" key="1">
    <citation type="submission" date="2023-07" db="EMBL/GenBank/DDBJ databases">
        <title>Novel species isolated from saline lakes on Tibetan Plateau.</title>
        <authorList>
            <person name="Lu H."/>
        </authorList>
    </citation>
    <scope>NUCLEOTIDE SEQUENCE [LARGE SCALE GENOMIC DNA]</scope>
    <source>
        <strain evidence="2">CAK8W</strain>
    </source>
</reference>
<sequence length="229" mass="26986">MKHILLTVSLVLSSCTYAQVEESKLGSWYMYFYNVNLENSNFGIQGDFQYRNWNTIGDLEQLLLRSGVTYRPDDSPVLFTLGFANITTGTPGESTSTVNENRIYQEALINQKILRRVHLVHRFRYEQRWVEDQEFRTRLRYNLFVNVALNAKELVPKTLYAAFYNELFINGERNTGNSDVELFDRNRTYFGLGYVLTKSTRLQLGWMRQETEAWTKNQLQFSLHQNLNF</sequence>
<comment type="caution">
    <text evidence="1">The sequence shown here is derived from an EMBL/GenBank/DDBJ whole genome shotgun (WGS) entry which is preliminary data.</text>
</comment>
<accession>A0ABS7XLB1</accession>
<proteinExistence type="predicted"/>
<dbReference type="RefSeq" id="WP_224462104.1">
    <property type="nucleotide sequence ID" value="NZ_JAIQZE010000016.1"/>
</dbReference>
<dbReference type="EMBL" id="JAIQZE010000016">
    <property type="protein sequence ID" value="MBZ9779774.1"/>
    <property type="molecule type" value="Genomic_DNA"/>
</dbReference>
<evidence type="ECO:0000313" key="1">
    <source>
        <dbReference type="EMBL" id="MBZ9779774.1"/>
    </source>
</evidence>
<evidence type="ECO:0000313" key="2">
    <source>
        <dbReference type="Proteomes" id="UP001199314"/>
    </source>
</evidence>
<gene>
    <name evidence="1" type="ORF">LB452_12670</name>
</gene>
<organism evidence="1 2">
    <name type="scientific">Psychroflexus longus</name>
    <dbReference type="NCBI Taxonomy" id="2873596"/>
    <lineage>
        <taxon>Bacteria</taxon>
        <taxon>Pseudomonadati</taxon>
        <taxon>Bacteroidota</taxon>
        <taxon>Flavobacteriia</taxon>
        <taxon>Flavobacteriales</taxon>
        <taxon>Flavobacteriaceae</taxon>
        <taxon>Psychroflexus</taxon>
    </lineage>
</organism>
<dbReference type="InterPro" id="IPR019619">
    <property type="entry name" value="DUF2490"/>
</dbReference>
<dbReference type="Proteomes" id="UP001199314">
    <property type="component" value="Unassembled WGS sequence"/>
</dbReference>
<name>A0ABS7XLB1_9FLAO</name>
<dbReference type="PROSITE" id="PS51257">
    <property type="entry name" value="PROKAR_LIPOPROTEIN"/>
    <property type="match status" value="1"/>
</dbReference>